<gene>
    <name evidence="2" type="ORF">LZZ85_01250</name>
</gene>
<evidence type="ECO:0000313" key="2">
    <source>
        <dbReference type="EMBL" id="MCG2612877.1"/>
    </source>
</evidence>
<dbReference type="Proteomes" id="UP001165367">
    <property type="component" value="Unassembled WGS sequence"/>
</dbReference>
<dbReference type="RefSeq" id="WP_237868104.1">
    <property type="nucleotide sequence ID" value="NZ_JAKLTR010000001.1"/>
</dbReference>
<protein>
    <submittedName>
        <fullName evidence="2">Uncharacterized protein</fullName>
    </submittedName>
</protein>
<keyword evidence="1" id="KW-0472">Membrane</keyword>
<organism evidence="2 3">
    <name type="scientific">Terrimonas ginsenosidimutans</name>
    <dbReference type="NCBI Taxonomy" id="2908004"/>
    <lineage>
        <taxon>Bacteria</taxon>
        <taxon>Pseudomonadati</taxon>
        <taxon>Bacteroidota</taxon>
        <taxon>Chitinophagia</taxon>
        <taxon>Chitinophagales</taxon>
        <taxon>Chitinophagaceae</taxon>
        <taxon>Terrimonas</taxon>
    </lineage>
</organism>
<name>A0ABS9KKM8_9BACT</name>
<evidence type="ECO:0000313" key="3">
    <source>
        <dbReference type="Proteomes" id="UP001165367"/>
    </source>
</evidence>
<proteinExistence type="predicted"/>
<dbReference type="EMBL" id="JAKLTR010000001">
    <property type="protein sequence ID" value="MCG2612877.1"/>
    <property type="molecule type" value="Genomic_DNA"/>
</dbReference>
<evidence type="ECO:0000256" key="1">
    <source>
        <dbReference type="SAM" id="Phobius"/>
    </source>
</evidence>
<sequence>MKHSTIMRSIRVIFTGLLLFAIQTFLFAQEKAIEVNEAQIGNWFERNWKWVVGGVVLVILIGLFSGGGSRRRTTTVVRKDDLGNVKSVTTTEVSD</sequence>
<feature type="transmembrane region" description="Helical" evidence="1">
    <location>
        <begin position="48"/>
        <end position="69"/>
    </location>
</feature>
<reference evidence="2" key="1">
    <citation type="submission" date="2022-01" db="EMBL/GenBank/DDBJ databases">
        <authorList>
            <person name="Jo J.-H."/>
            <person name="Im W.-T."/>
        </authorList>
    </citation>
    <scope>NUCLEOTIDE SEQUENCE</scope>
    <source>
        <strain evidence="2">NA20</strain>
    </source>
</reference>
<comment type="caution">
    <text evidence="2">The sequence shown here is derived from an EMBL/GenBank/DDBJ whole genome shotgun (WGS) entry which is preliminary data.</text>
</comment>
<accession>A0ABS9KKM8</accession>
<keyword evidence="1" id="KW-0812">Transmembrane</keyword>
<keyword evidence="3" id="KW-1185">Reference proteome</keyword>
<keyword evidence="1" id="KW-1133">Transmembrane helix</keyword>